<organism evidence="5 6">
    <name type="scientific">Aphanomyces stellatus</name>
    <dbReference type="NCBI Taxonomy" id="120398"/>
    <lineage>
        <taxon>Eukaryota</taxon>
        <taxon>Sar</taxon>
        <taxon>Stramenopiles</taxon>
        <taxon>Oomycota</taxon>
        <taxon>Saprolegniomycetes</taxon>
        <taxon>Saprolegniales</taxon>
        <taxon>Verrucalvaceae</taxon>
        <taxon>Aphanomyces</taxon>
    </lineage>
</organism>
<sequence length="486" mass="55025">MVMAVQALWGLASGLLKHDRTIKKYVCLLHMLSYLHYVWTAQKPVLTYQKSERGQELIRKCSLLVKKYHPTWYLLNNGHLHTIFLSFYESHPRIEYERQTVGLSDGGIVTLDWTSPPGVPRSEINRPDVPTVVIFHGLTGGSGDNYVCIVVDKLIRQGWRVVVMNARGCAQTPVLTARLFCGAYTNDVREVVALLRRDHVQTSPLISVGFSLGSNIMVKYIGEEGDKCMLTAAVSVGNPYDFMCNSRNMNHSFVHHHVYNGALAENLKRLFFVRSNAHEHFLGHPEVDLDALRDTKRVSDFDEHLTRRAFGYKSVSDYYRDASSNQYLKHVKIPLLLLSAEDDPICIYTATPHDDVMANENLMLAMTSTGGHLGFFTGNSLLEIPDMWSANVVVQFCNAIDEIKPERKSVMRRLFPMAKDDTIGHVWPPSNSGPNNTKTTEADEEVDVEDPDEQVSVTRLATTVLGVVLVFHALKHRHLIHKKWWN</sequence>
<dbReference type="EMBL" id="VJMH01007451">
    <property type="protein sequence ID" value="KAF0683104.1"/>
    <property type="molecule type" value="Genomic_DNA"/>
</dbReference>
<feature type="compositionally biased region" description="Acidic residues" evidence="2">
    <location>
        <begin position="442"/>
        <end position="452"/>
    </location>
</feature>
<dbReference type="GO" id="GO:0047372">
    <property type="term" value="F:monoacylglycerol lipase activity"/>
    <property type="evidence" value="ECO:0007669"/>
    <property type="project" value="TreeGrafter"/>
</dbReference>
<dbReference type="PROSITE" id="PS01133">
    <property type="entry name" value="UPF0017"/>
    <property type="match status" value="1"/>
</dbReference>
<feature type="compositionally biased region" description="Polar residues" evidence="2">
    <location>
        <begin position="429"/>
        <end position="439"/>
    </location>
</feature>
<dbReference type="Proteomes" id="UP000332933">
    <property type="component" value="Unassembled WGS sequence"/>
</dbReference>
<gene>
    <name evidence="5" type="primary">Aste57867_24792</name>
    <name evidence="4" type="ORF">As57867_024714</name>
    <name evidence="5" type="ORF">ASTE57867_24792</name>
</gene>
<evidence type="ECO:0000313" key="4">
    <source>
        <dbReference type="EMBL" id="KAF0683104.1"/>
    </source>
</evidence>
<dbReference type="PANTHER" id="PTHR10794:SF84">
    <property type="entry name" value="ESTERASE_LIPASE_THIOESTERASE FAMILY PROTEIN"/>
    <property type="match status" value="1"/>
</dbReference>
<dbReference type="InterPro" id="IPR000952">
    <property type="entry name" value="AB_hydrolase_4_CS"/>
</dbReference>
<dbReference type="Pfam" id="PF00561">
    <property type="entry name" value="Abhydrolase_1"/>
    <property type="match status" value="1"/>
</dbReference>
<keyword evidence="6" id="KW-1185">Reference proteome</keyword>
<name>A0A485LVM6_9STRA</name>
<reference evidence="5 6" key="1">
    <citation type="submission" date="2019-03" db="EMBL/GenBank/DDBJ databases">
        <authorList>
            <person name="Gaulin E."/>
            <person name="Dumas B."/>
        </authorList>
    </citation>
    <scope>NUCLEOTIDE SEQUENCE [LARGE SCALE GENOMIC DNA]</scope>
    <source>
        <strain evidence="5">CBS 568.67</strain>
    </source>
</reference>
<feature type="region of interest" description="Disordered" evidence="2">
    <location>
        <begin position="425"/>
        <end position="452"/>
    </location>
</feature>
<dbReference type="EMBL" id="CAADRA010007477">
    <property type="protein sequence ID" value="VFU01427.1"/>
    <property type="molecule type" value="Genomic_DNA"/>
</dbReference>
<evidence type="ECO:0000313" key="5">
    <source>
        <dbReference type="EMBL" id="VFU01427.1"/>
    </source>
</evidence>
<reference evidence="4" key="2">
    <citation type="submission" date="2019-06" db="EMBL/GenBank/DDBJ databases">
        <title>Genomics analysis of Aphanomyces spp. identifies a new class of oomycete effector associated with host adaptation.</title>
        <authorList>
            <person name="Gaulin E."/>
        </authorList>
    </citation>
    <scope>NUCLEOTIDE SEQUENCE</scope>
    <source>
        <strain evidence="4">CBS 578.67</strain>
    </source>
</reference>
<comment type="similarity">
    <text evidence="1">Belongs to the AB hydrolase superfamily. AB hydrolase 4 family.</text>
</comment>
<dbReference type="Gene3D" id="3.40.50.1820">
    <property type="entry name" value="alpha/beta hydrolase"/>
    <property type="match status" value="1"/>
</dbReference>
<accession>A0A485LVM6</accession>
<proteinExistence type="inferred from homology"/>
<evidence type="ECO:0000256" key="1">
    <source>
        <dbReference type="ARBA" id="ARBA00010884"/>
    </source>
</evidence>
<dbReference type="PANTHER" id="PTHR10794">
    <property type="entry name" value="ABHYDROLASE DOMAIN-CONTAINING PROTEIN"/>
    <property type="match status" value="1"/>
</dbReference>
<dbReference type="GO" id="GO:0034338">
    <property type="term" value="F:short-chain carboxylesterase activity"/>
    <property type="evidence" value="ECO:0007669"/>
    <property type="project" value="TreeGrafter"/>
</dbReference>
<dbReference type="InterPro" id="IPR000073">
    <property type="entry name" value="AB_hydrolase_1"/>
</dbReference>
<evidence type="ECO:0000259" key="3">
    <source>
        <dbReference type="Pfam" id="PF00561"/>
    </source>
</evidence>
<dbReference type="InterPro" id="IPR029058">
    <property type="entry name" value="AB_hydrolase_fold"/>
</dbReference>
<protein>
    <submittedName>
        <fullName evidence="5">Aste57867_24792 protein</fullName>
    </submittedName>
</protein>
<dbReference type="SUPFAM" id="SSF53474">
    <property type="entry name" value="alpha/beta-Hydrolases"/>
    <property type="match status" value="1"/>
</dbReference>
<dbReference type="OrthoDB" id="247542at2759"/>
<dbReference type="AlphaFoldDB" id="A0A485LVM6"/>
<evidence type="ECO:0000313" key="6">
    <source>
        <dbReference type="Proteomes" id="UP000332933"/>
    </source>
</evidence>
<feature type="domain" description="AB hydrolase-1" evidence="3">
    <location>
        <begin position="130"/>
        <end position="377"/>
    </location>
</feature>
<evidence type="ECO:0000256" key="2">
    <source>
        <dbReference type="SAM" id="MobiDB-lite"/>
    </source>
</evidence>
<dbReference type="InterPro" id="IPR050960">
    <property type="entry name" value="AB_hydrolase_4_sf"/>
</dbReference>